<dbReference type="AlphaFoldDB" id="A0A0U9HR86"/>
<dbReference type="SUPFAM" id="SSF117839">
    <property type="entry name" value="WWE domain"/>
    <property type="match status" value="1"/>
</dbReference>
<protein>
    <recommendedName>
        <fullName evidence="1">WWE domain-containing protein</fullName>
    </recommendedName>
</protein>
<gene>
    <name evidence="2" type="ORF">KFL_000060300</name>
</gene>
<dbReference type="SUPFAM" id="SSF56399">
    <property type="entry name" value="ADP-ribosylation"/>
    <property type="match status" value="1"/>
</dbReference>
<evidence type="ECO:0000313" key="2">
    <source>
        <dbReference type="EMBL" id="GAQ77965.1"/>
    </source>
</evidence>
<dbReference type="Pfam" id="PF02825">
    <property type="entry name" value="WWE"/>
    <property type="match status" value="1"/>
</dbReference>
<evidence type="ECO:0000313" key="3">
    <source>
        <dbReference type="Proteomes" id="UP000054558"/>
    </source>
</evidence>
<accession>A0A0U9HR86</accession>
<dbReference type="Proteomes" id="UP000054558">
    <property type="component" value="Unassembled WGS sequence"/>
</dbReference>
<dbReference type="InterPro" id="IPR037197">
    <property type="entry name" value="WWE_dom_sf"/>
</dbReference>
<organism evidence="2 3">
    <name type="scientific">Klebsormidium nitens</name>
    <name type="common">Green alga</name>
    <name type="synonym">Ulothrix nitens</name>
    <dbReference type="NCBI Taxonomy" id="105231"/>
    <lineage>
        <taxon>Eukaryota</taxon>
        <taxon>Viridiplantae</taxon>
        <taxon>Streptophyta</taxon>
        <taxon>Klebsormidiophyceae</taxon>
        <taxon>Klebsormidiales</taxon>
        <taxon>Klebsormidiaceae</taxon>
        <taxon>Klebsormidium</taxon>
    </lineage>
</organism>
<feature type="domain" description="WWE" evidence="1">
    <location>
        <begin position="15"/>
        <end position="81"/>
    </location>
</feature>
<reference evidence="2 3" key="1">
    <citation type="journal article" date="2014" name="Nat. Commun.">
        <title>Klebsormidium flaccidum genome reveals primary factors for plant terrestrial adaptation.</title>
        <authorList>
            <person name="Hori K."/>
            <person name="Maruyama F."/>
            <person name="Fujisawa T."/>
            <person name="Togashi T."/>
            <person name="Yamamoto N."/>
            <person name="Seo M."/>
            <person name="Sato S."/>
            <person name="Yamada T."/>
            <person name="Mori H."/>
            <person name="Tajima N."/>
            <person name="Moriyama T."/>
            <person name="Ikeuchi M."/>
            <person name="Watanabe M."/>
            <person name="Wada H."/>
            <person name="Kobayashi K."/>
            <person name="Saito M."/>
            <person name="Masuda T."/>
            <person name="Sasaki-Sekimoto Y."/>
            <person name="Mashiguchi K."/>
            <person name="Awai K."/>
            <person name="Shimojima M."/>
            <person name="Masuda S."/>
            <person name="Iwai M."/>
            <person name="Nobusawa T."/>
            <person name="Narise T."/>
            <person name="Kondo S."/>
            <person name="Saito H."/>
            <person name="Sato R."/>
            <person name="Murakawa M."/>
            <person name="Ihara Y."/>
            <person name="Oshima-Yamada Y."/>
            <person name="Ohtaka K."/>
            <person name="Satoh M."/>
            <person name="Sonobe K."/>
            <person name="Ishii M."/>
            <person name="Ohtani R."/>
            <person name="Kanamori-Sato M."/>
            <person name="Honoki R."/>
            <person name="Miyazaki D."/>
            <person name="Mochizuki H."/>
            <person name="Umetsu J."/>
            <person name="Higashi K."/>
            <person name="Shibata D."/>
            <person name="Kamiya Y."/>
            <person name="Sato N."/>
            <person name="Nakamura Y."/>
            <person name="Tabata S."/>
            <person name="Ida S."/>
            <person name="Kurokawa K."/>
            <person name="Ohta H."/>
        </authorList>
    </citation>
    <scope>NUCLEOTIDE SEQUENCE [LARGE SCALE GENOMIC DNA]</scope>
    <source>
        <strain evidence="2 3">NIES-2285</strain>
    </source>
</reference>
<proteinExistence type="predicted"/>
<sequence length="388" mass="43102">MCITGQIDDPATPGVWWREDDEWRRYGSTHADVIKEGVRNGLTWVTLEGLSDVDGEELGETYTVDLRIMQQKSPRGFMRPVLVVDGAGATGWPRGGQALSANVLSPLLRIWQRGSSSDKWTRVSDLVARFLLRAAKTGAPTCLLDEGDGSFAMVDFQSMTKTDTVTGRTAELRVACPLDGDGIAAAIAAADHAQKKLVLHELVKSLREPDKVEGFVNEIGGDSEWKLVAQRPNPYLSYESRLYQRFLDSLAHHMHDLTGLILGKSTSTGKRKRLKESPIEYVFHGTCNKNLESILKEGMDPKKRIYGYDFFAYDAELSLGYTDEDEVLDGMDVEGNLLVFLVLTLPPGFSERTLRKNGTMVLMEKVEYELPIAVATVRKPSAGERDEN</sequence>
<dbReference type="InterPro" id="IPR004170">
    <property type="entry name" value="WWE_dom"/>
</dbReference>
<keyword evidence="3" id="KW-1185">Reference proteome</keyword>
<dbReference type="EMBL" id="DF236955">
    <property type="protein sequence ID" value="GAQ77965.1"/>
    <property type="molecule type" value="Genomic_DNA"/>
</dbReference>
<dbReference type="OrthoDB" id="2012651at2759"/>
<evidence type="ECO:0000259" key="1">
    <source>
        <dbReference type="Pfam" id="PF02825"/>
    </source>
</evidence>
<name>A0A0U9HR86_KLENI</name>